<organism evidence="1 2">
    <name type="scientific">Aspergillus chevalieri</name>
    <name type="common">Eurotium chevalieri</name>
    <dbReference type="NCBI Taxonomy" id="182096"/>
    <lineage>
        <taxon>Eukaryota</taxon>
        <taxon>Fungi</taxon>
        <taxon>Dikarya</taxon>
        <taxon>Ascomycota</taxon>
        <taxon>Pezizomycotina</taxon>
        <taxon>Eurotiomycetes</taxon>
        <taxon>Eurotiomycetidae</taxon>
        <taxon>Eurotiales</taxon>
        <taxon>Aspergillaceae</taxon>
        <taxon>Aspergillus</taxon>
        <taxon>Aspergillus subgen. Aspergillus</taxon>
    </lineage>
</organism>
<sequence>MSMTWRETYGGDARKKQRKLRVFWTRERLATWLQANYEDRHQGAEKLQNLLSLDRSTHILYGTGWFGLEPLNAAPDGAWMNVQSDGYGRESGMLLLSLPLLRSSLRSSTLESERLTV</sequence>
<evidence type="ECO:0000313" key="2">
    <source>
        <dbReference type="Proteomes" id="UP000637239"/>
    </source>
</evidence>
<dbReference type="GeneID" id="66985763"/>
<dbReference type="AlphaFoldDB" id="A0A7R7VVI3"/>
<dbReference type="Proteomes" id="UP000637239">
    <property type="component" value="Chromosome 7"/>
</dbReference>
<evidence type="ECO:0000313" key="1">
    <source>
        <dbReference type="EMBL" id="BCR91405.1"/>
    </source>
</evidence>
<reference evidence="1" key="1">
    <citation type="submission" date="2021-01" db="EMBL/GenBank/DDBJ databases">
        <authorList>
            <consortium name="Aspergillus chevalieri M1 genome sequencing consortium"/>
            <person name="Kazuki M."/>
            <person name="Futagami T."/>
        </authorList>
    </citation>
    <scope>NUCLEOTIDE SEQUENCE</scope>
    <source>
        <strain evidence="1">M1</strain>
    </source>
</reference>
<dbReference type="EMBL" id="AP024422">
    <property type="protein sequence ID" value="BCR91405.1"/>
    <property type="molecule type" value="Genomic_DNA"/>
</dbReference>
<protein>
    <submittedName>
        <fullName evidence="1">Uncharacterized protein</fullName>
    </submittedName>
</protein>
<dbReference type="KEGG" id="ache:ACHE_70248A"/>
<dbReference type="RefSeq" id="XP_043139927.1">
    <property type="nucleotide sequence ID" value="XM_043282560.1"/>
</dbReference>
<name>A0A7R7VVI3_ASPCH</name>
<gene>
    <name evidence="1" type="ORF">ACHE_70248A</name>
</gene>
<accession>A0A7R7VVI3</accession>
<keyword evidence="2" id="KW-1185">Reference proteome</keyword>
<proteinExistence type="predicted"/>
<reference evidence="1" key="2">
    <citation type="submission" date="2021-02" db="EMBL/GenBank/DDBJ databases">
        <title>Aspergillus chevalieri M1 genome sequence.</title>
        <authorList>
            <person name="Kadooka C."/>
            <person name="Mori K."/>
            <person name="Futagami T."/>
        </authorList>
    </citation>
    <scope>NUCLEOTIDE SEQUENCE</scope>
    <source>
        <strain evidence="1">M1</strain>
    </source>
</reference>